<evidence type="ECO:0000256" key="5">
    <source>
        <dbReference type="ARBA" id="ARBA00022737"/>
    </source>
</evidence>
<keyword evidence="4" id="KW-0399">Innate immunity</keyword>
<evidence type="ECO:0000256" key="2">
    <source>
        <dbReference type="ARBA" id="ARBA00022525"/>
    </source>
</evidence>
<sequence>MGASYWPLLLVGGFSLLSIIGCDCPRDGLNGEPGRDGRPGLKGQKGESALEGNSVPLALLKLKGEAGPRGAQGIMGPKGYSGHLGHTGAPGQSGEPGPNGKQIGPVVVAPQKHSAFSVMRTSAVYPLYAQVVTFDTTVVNDPADFNVESGKFTCSTAGIYYFTFSSMAKVSMCLSINSDAREEVAFCDFNRNYDQVMTGGVVLELQVGQKVWLKSIRDLQLATDVQDRKPKQIIFNGFLLF</sequence>
<dbReference type="SUPFAM" id="SSF49842">
    <property type="entry name" value="TNF-like"/>
    <property type="match status" value="1"/>
</dbReference>
<evidence type="ECO:0000256" key="12">
    <source>
        <dbReference type="SAM" id="SignalP"/>
    </source>
</evidence>
<dbReference type="Gene3D" id="2.60.120.40">
    <property type="match status" value="1"/>
</dbReference>
<dbReference type="InterPro" id="IPR001073">
    <property type="entry name" value="C1q_dom"/>
</dbReference>
<dbReference type="Pfam" id="PF00386">
    <property type="entry name" value="C1q"/>
    <property type="match status" value="1"/>
</dbReference>
<keyword evidence="3" id="KW-0272">Extracellular matrix</keyword>
<keyword evidence="10" id="KW-0379">Hydroxylation</keyword>
<dbReference type="PANTHER" id="PTHR15427">
    <property type="entry name" value="EMILIN ELASTIN MICROFIBRIL INTERFACE-LOCATED PROTEIN ELASTIN MICROFIBRIL INTERFACER"/>
    <property type="match status" value="1"/>
</dbReference>
<reference evidence="14" key="1">
    <citation type="submission" date="2025-08" db="UniProtKB">
        <authorList>
            <consortium name="Ensembl"/>
        </authorList>
    </citation>
    <scope>IDENTIFICATION</scope>
</reference>
<keyword evidence="6" id="KW-0391">Immunity</keyword>
<dbReference type="GO" id="GO:0045087">
    <property type="term" value="P:innate immune response"/>
    <property type="evidence" value="ECO:0007669"/>
    <property type="project" value="UniProtKB-KW"/>
</dbReference>
<evidence type="ECO:0000256" key="7">
    <source>
        <dbReference type="ARBA" id="ARBA00022875"/>
    </source>
</evidence>
<name>A0A8C6SDX2_9GOBI</name>
<dbReference type="SMART" id="SM00110">
    <property type="entry name" value="C1Q"/>
    <property type="match status" value="1"/>
</dbReference>
<dbReference type="PANTHER" id="PTHR15427:SF26">
    <property type="entry name" value="COMPLEMENT C1Q SUBCOMPONENT SUBUNIT A"/>
    <property type="match status" value="1"/>
</dbReference>
<dbReference type="GO" id="GO:0006958">
    <property type="term" value="P:complement activation, classical pathway"/>
    <property type="evidence" value="ECO:0007669"/>
    <property type="project" value="UniProtKB-KW"/>
</dbReference>
<comment type="subcellular location">
    <subcellularLocation>
        <location evidence="1">Secreted</location>
        <location evidence="1">Extracellular space</location>
        <location evidence="1">Extracellular matrix</location>
    </subcellularLocation>
</comment>
<keyword evidence="9" id="KW-0325">Glycoprotein</keyword>
<dbReference type="InterPro" id="IPR050392">
    <property type="entry name" value="Collagen/C1q_domain"/>
</dbReference>
<evidence type="ECO:0000313" key="15">
    <source>
        <dbReference type="Proteomes" id="UP000694523"/>
    </source>
</evidence>
<dbReference type="PRINTS" id="PR00007">
    <property type="entry name" value="COMPLEMNTC1Q"/>
</dbReference>
<accession>A0A8C6SDX2</accession>
<evidence type="ECO:0000256" key="1">
    <source>
        <dbReference type="ARBA" id="ARBA00004498"/>
    </source>
</evidence>
<evidence type="ECO:0000256" key="9">
    <source>
        <dbReference type="ARBA" id="ARBA00023180"/>
    </source>
</evidence>
<keyword evidence="7" id="KW-0180">Complement pathway</keyword>
<keyword evidence="5" id="KW-0677">Repeat</keyword>
<feature type="region of interest" description="Disordered" evidence="11">
    <location>
        <begin position="80"/>
        <end position="100"/>
    </location>
</feature>
<feature type="chain" id="PRO_5033997498" description="C1q domain-containing protein" evidence="12">
    <location>
        <begin position="23"/>
        <end position="241"/>
    </location>
</feature>
<protein>
    <recommendedName>
        <fullName evidence="13">C1q domain-containing protein</fullName>
    </recommendedName>
</protein>
<evidence type="ECO:0000256" key="6">
    <source>
        <dbReference type="ARBA" id="ARBA00022859"/>
    </source>
</evidence>
<dbReference type="Ensembl" id="ENSNMLT00000006221.1">
    <property type="protein sequence ID" value="ENSNMLP00000005411.1"/>
    <property type="gene ID" value="ENSNMLG00000003971.1"/>
</dbReference>
<evidence type="ECO:0000256" key="10">
    <source>
        <dbReference type="ARBA" id="ARBA00023278"/>
    </source>
</evidence>
<feature type="domain" description="C1q" evidence="13">
    <location>
        <begin position="109"/>
        <end position="241"/>
    </location>
</feature>
<keyword evidence="8" id="KW-1015">Disulfide bond</keyword>
<evidence type="ECO:0000259" key="13">
    <source>
        <dbReference type="PROSITE" id="PS50871"/>
    </source>
</evidence>
<keyword evidence="2" id="KW-0964">Secreted</keyword>
<reference evidence="14" key="2">
    <citation type="submission" date="2025-09" db="UniProtKB">
        <authorList>
            <consortium name="Ensembl"/>
        </authorList>
    </citation>
    <scope>IDENTIFICATION</scope>
</reference>
<dbReference type="InterPro" id="IPR008983">
    <property type="entry name" value="Tumour_necrosis_fac-like_dom"/>
</dbReference>
<dbReference type="GO" id="GO:0005581">
    <property type="term" value="C:collagen trimer"/>
    <property type="evidence" value="ECO:0007669"/>
    <property type="project" value="UniProtKB-KW"/>
</dbReference>
<keyword evidence="12" id="KW-0732">Signal</keyword>
<evidence type="ECO:0000256" key="11">
    <source>
        <dbReference type="SAM" id="MobiDB-lite"/>
    </source>
</evidence>
<dbReference type="AlphaFoldDB" id="A0A8C6SDX2"/>
<evidence type="ECO:0000256" key="3">
    <source>
        <dbReference type="ARBA" id="ARBA00022530"/>
    </source>
</evidence>
<dbReference type="Proteomes" id="UP000694523">
    <property type="component" value="Unplaced"/>
</dbReference>
<proteinExistence type="predicted"/>
<evidence type="ECO:0000256" key="4">
    <source>
        <dbReference type="ARBA" id="ARBA00022588"/>
    </source>
</evidence>
<dbReference type="PROSITE" id="PS50871">
    <property type="entry name" value="C1Q"/>
    <property type="match status" value="1"/>
</dbReference>
<keyword evidence="15" id="KW-1185">Reference proteome</keyword>
<organism evidence="14 15">
    <name type="scientific">Neogobius melanostomus</name>
    <name type="common">round goby</name>
    <dbReference type="NCBI Taxonomy" id="47308"/>
    <lineage>
        <taxon>Eukaryota</taxon>
        <taxon>Metazoa</taxon>
        <taxon>Chordata</taxon>
        <taxon>Craniata</taxon>
        <taxon>Vertebrata</taxon>
        <taxon>Euteleostomi</taxon>
        <taxon>Actinopterygii</taxon>
        <taxon>Neopterygii</taxon>
        <taxon>Teleostei</taxon>
        <taxon>Neoteleostei</taxon>
        <taxon>Acanthomorphata</taxon>
        <taxon>Gobiaria</taxon>
        <taxon>Gobiiformes</taxon>
        <taxon>Gobioidei</taxon>
        <taxon>Gobiidae</taxon>
        <taxon>Benthophilinae</taxon>
        <taxon>Neogobiini</taxon>
        <taxon>Neogobius</taxon>
    </lineage>
</organism>
<evidence type="ECO:0000313" key="14">
    <source>
        <dbReference type="Ensembl" id="ENSNMLP00000005411.1"/>
    </source>
</evidence>
<feature type="signal peptide" evidence="12">
    <location>
        <begin position="1"/>
        <end position="22"/>
    </location>
</feature>
<evidence type="ECO:0000256" key="8">
    <source>
        <dbReference type="ARBA" id="ARBA00023157"/>
    </source>
</evidence>